<accession>A0A1B7X9Q5</accession>
<feature type="transmembrane region" description="Helical" evidence="1">
    <location>
        <begin position="15"/>
        <end position="35"/>
    </location>
</feature>
<sequence length="223" mass="26313">MFNNLIFDFKHDNTFKGATIGFIFFLFFPILYWLTRNEPPEFPDADLLFNMWNNVAYGYIASFFFYMMNIYFPNTDRTKSYATNATYRISVLSRKAADLTNYTETLLKAYPTDLITVVEPDGKKRTISKENWFEGNRKILIKDVERIKVFLKEDELRGELVQHIENTVKNFTFHEFTFSNWVTFYKLTEKSINSFYAAVSTIDSPQAREITKLKHIQDTPSPL</sequence>
<gene>
    <name evidence="2" type="ORF">SP90_14770</name>
</gene>
<feature type="transmembrane region" description="Helical" evidence="1">
    <location>
        <begin position="55"/>
        <end position="72"/>
    </location>
</feature>
<protein>
    <submittedName>
        <fullName evidence="2">Uncharacterized protein</fullName>
    </submittedName>
</protein>
<dbReference type="RefSeq" id="WP_066857983.1">
    <property type="nucleotide sequence ID" value="NZ_JXMS01000032.1"/>
</dbReference>
<keyword evidence="1" id="KW-0812">Transmembrane</keyword>
<comment type="caution">
    <text evidence="2">The sequence shown here is derived from an EMBL/GenBank/DDBJ whole genome shotgun (WGS) entry which is preliminary data.</text>
</comment>
<name>A0A1B7X9Q5_9BACT</name>
<dbReference type="PATRIC" id="fig|1560234.3.peg.2233"/>
<evidence type="ECO:0000256" key="1">
    <source>
        <dbReference type="SAM" id="Phobius"/>
    </source>
</evidence>
<evidence type="ECO:0000313" key="3">
    <source>
        <dbReference type="Proteomes" id="UP000091979"/>
    </source>
</evidence>
<organism evidence="2 3">
    <name type="scientific">Halodesulfovibrio spirochaetisodalis</name>
    <dbReference type="NCBI Taxonomy" id="1560234"/>
    <lineage>
        <taxon>Bacteria</taxon>
        <taxon>Pseudomonadati</taxon>
        <taxon>Thermodesulfobacteriota</taxon>
        <taxon>Desulfovibrionia</taxon>
        <taxon>Desulfovibrionales</taxon>
        <taxon>Desulfovibrionaceae</taxon>
        <taxon>Halodesulfovibrio</taxon>
    </lineage>
</organism>
<evidence type="ECO:0000313" key="2">
    <source>
        <dbReference type="EMBL" id="OBQ46030.1"/>
    </source>
</evidence>
<reference evidence="2 3" key="1">
    <citation type="submission" date="2015-01" db="EMBL/GenBank/DDBJ databases">
        <title>Desulfovibrio sp. JC271 draft genome sequence.</title>
        <authorList>
            <person name="Shivani Y."/>
            <person name="Subhash Y."/>
            <person name="Sasikala C."/>
            <person name="Ramana C.V."/>
        </authorList>
    </citation>
    <scope>NUCLEOTIDE SEQUENCE [LARGE SCALE GENOMIC DNA]</scope>
    <source>
        <strain evidence="2 3">JC271</strain>
    </source>
</reference>
<keyword evidence="1" id="KW-0472">Membrane</keyword>
<keyword evidence="1" id="KW-1133">Transmembrane helix</keyword>
<keyword evidence="3" id="KW-1185">Reference proteome</keyword>
<dbReference type="EMBL" id="JXMS01000032">
    <property type="protein sequence ID" value="OBQ46030.1"/>
    <property type="molecule type" value="Genomic_DNA"/>
</dbReference>
<proteinExistence type="predicted"/>
<dbReference type="Proteomes" id="UP000091979">
    <property type="component" value="Unassembled WGS sequence"/>
</dbReference>
<dbReference type="AlphaFoldDB" id="A0A1B7X9Q5"/>